<feature type="region of interest" description="Disordered" evidence="1">
    <location>
        <begin position="107"/>
        <end position="146"/>
    </location>
</feature>
<evidence type="ECO:0000256" key="1">
    <source>
        <dbReference type="SAM" id="MobiDB-lite"/>
    </source>
</evidence>
<sequence>MIDDAFSEHPKVLSIPRTSRLQVVGLWTLMGNWSARQMTDGAISRDLVVEKGGRPAQIKALIDSGLWHGPDSQCDHPDDSCPGIPGKGELIFHDWFDYQKSKQEILDRRAKREASGRAGGRASGTTRRGKSASKPEASASPKTKQVLRESFVVASTTGEPPFPHPHPHPNPSMAELVCRRLFGDARDAKTTAQELIPMWQAAAGDADLDAELRNWFIRNADTDLRSPSAALLGWLAKAAERAARPGPKPVLGCSGCDRGWLPDHPETGIPRPCPTCKPHTRRMEAV</sequence>
<feature type="compositionally biased region" description="Low complexity" evidence="1">
    <location>
        <begin position="132"/>
        <end position="144"/>
    </location>
</feature>
<dbReference type="RefSeq" id="WP_307244863.1">
    <property type="nucleotide sequence ID" value="NZ_JAUSQZ010000001.1"/>
</dbReference>
<name>A0ABT9P5U8_9ACTN</name>
<organism evidence="2 3">
    <name type="scientific">Kineosporia succinea</name>
    <dbReference type="NCBI Taxonomy" id="84632"/>
    <lineage>
        <taxon>Bacteria</taxon>
        <taxon>Bacillati</taxon>
        <taxon>Actinomycetota</taxon>
        <taxon>Actinomycetes</taxon>
        <taxon>Kineosporiales</taxon>
        <taxon>Kineosporiaceae</taxon>
        <taxon>Kineosporia</taxon>
    </lineage>
</organism>
<accession>A0ABT9P5U8</accession>
<comment type="caution">
    <text evidence="2">The sequence shown here is derived from an EMBL/GenBank/DDBJ whole genome shotgun (WGS) entry which is preliminary data.</text>
</comment>
<evidence type="ECO:0000313" key="2">
    <source>
        <dbReference type="EMBL" id="MDP9828064.1"/>
    </source>
</evidence>
<dbReference type="Proteomes" id="UP001235712">
    <property type="component" value="Unassembled WGS sequence"/>
</dbReference>
<reference evidence="2 3" key="1">
    <citation type="submission" date="2023-07" db="EMBL/GenBank/DDBJ databases">
        <title>Sequencing the genomes of 1000 actinobacteria strains.</title>
        <authorList>
            <person name="Klenk H.-P."/>
        </authorList>
    </citation>
    <scope>NUCLEOTIDE SEQUENCE [LARGE SCALE GENOMIC DNA]</scope>
    <source>
        <strain evidence="2 3">DSM 44388</strain>
    </source>
</reference>
<keyword evidence="3" id="KW-1185">Reference proteome</keyword>
<dbReference type="EMBL" id="JAUSQZ010000001">
    <property type="protein sequence ID" value="MDP9828064.1"/>
    <property type="molecule type" value="Genomic_DNA"/>
</dbReference>
<gene>
    <name evidence="2" type="ORF">J2S57_003813</name>
</gene>
<evidence type="ECO:0000313" key="3">
    <source>
        <dbReference type="Proteomes" id="UP001235712"/>
    </source>
</evidence>
<proteinExistence type="predicted"/>
<protein>
    <submittedName>
        <fullName evidence="2">Uncharacterized protein</fullName>
    </submittedName>
</protein>